<dbReference type="InterPro" id="IPR013320">
    <property type="entry name" value="ConA-like_dom_sf"/>
</dbReference>
<dbReference type="EMBL" id="SJPV01000002">
    <property type="protein sequence ID" value="TWU41077.1"/>
    <property type="molecule type" value="Genomic_DNA"/>
</dbReference>
<proteinExistence type="predicted"/>
<feature type="domain" description="LamG-like jellyroll fold" evidence="5">
    <location>
        <begin position="480"/>
        <end position="611"/>
    </location>
</feature>
<dbReference type="InterPro" id="IPR006558">
    <property type="entry name" value="LamG-like"/>
</dbReference>
<dbReference type="Gene3D" id="2.60.120.200">
    <property type="match status" value="1"/>
</dbReference>
<evidence type="ECO:0000313" key="7">
    <source>
        <dbReference type="Proteomes" id="UP000319143"/>
    </source>
</evidence>
<dbReference type="Pfam" id="PF13385">
    <property type="entry name" value="Laminin_G_3"/>
    <property type="match status" value="1"/>
</dbReference>
<dbReference type="RefSeq" id="WP_146525571.1">
    <property type="nucleotide sequence ID" value="NZ_SJPV01000002.1"/>
</dbReference>
<dbReference type="SUPFAM" id="SSF49899">
    <property type="entry name" value="Concanavalin A-like lectins/glucanases"/>
    <property type="match status" value="1"/>
</dbReference>
<dbReference type="AlphaFoldDB" id="A0A5C6DZ19"/>
<name>A0A5C6DZ19_9BACT</name>
<comment type="caution">
    <text evidence="6">The sequence shown here is derived from an EMBL/GenBank/DDBJ whole genome shotgun (WGS) entry which is preliminary data.</text>
</comment>
<dbReference type="InterPro" id="IPR001791">
    <property type="entry name" value="Laminin_G"/>
</dbReference>
<reference evidence="6 7" key="1">
    <citation type="submission" date="2019-02" db="EMBL/GenBank/DDBJ databases">
        <title>Deep-cultivation of Planctomycetes and their phenomic and genomic characterization uncovers novel biology.</title>
        <authorList>
            <person name="Wiegand S."/>
            <person name="Jogler M."/>
            <person name="Boedeker C."/>
            <person name="Pinto D."/>
            <person name="Vollmers J."/>
            <person name="Rivas-Marin E."/>
            <person name="Kohn T."/>
            <person name="Peeters S.H."/>
            <person name="Heuer A."/>
            <person name="Rast P."/>
            <person name="Oberbeckmann S."/>
            <person name="Bunk B."/>
            <person name="Jeske O."/>
            <person name="Meyerdierks A."/>
            <person name="Storesund J.E."/>
            <person name="Kallscheuer N."/>
            <person name="Luecker S."/>
            <person name="Lage O.M."/>
            <person name="Pohl T."/>
            <person name="Merkel B.J."/>
            <person name="Hornburger P."/>
            <person name="Mueller R.-W."/>
            <person name="Bruemmer F."/>
            <person name="Labrenz M."/>
            <person name="Spormann A.M."/>
            <person name="Op Den Camp H."/>
            <person name="Overmann J."/>
            <person name="Amann R."/>
            <person name="Jetten M.S.M."/>
            <person name="Mascher T."/>
            <person name="Medema M.H."/>
            <person name="Devos D.P."/>
            <person name="Kaster A.-K."/>
            <person name="Ovreas L."/>
            <person name="Rohde M."/>
            <person name="Galperin M.Y."/>
            <person name="Jogler C."/>
        </authorList>
    </citation>
    <scope>NUCLEOTIDE SEQUENCE [LARGE SCALE GENOMIC DNA]</scope>
    <source>
        <strain evidence="6 7">Poly41</strain>
    </source>
</reference>
<dbReference type="GO" id="GO:0016787">
    <property type="term" value="F:hydrolase activity"/>
    <property type="evidence" value="ECO:0007669"/>
    <property type="project" value="InterPro"/>
</dbReference>
<evidence type="ECO:0000313" key="6">
    <source>
        <dbReference type="EMBL" id="TWU41077.1"/>
    </source>
</evidence>
<dbReference type="Gene3D" id="3.60.21.10">
    <property type="match status" value="1"/>
</dbReference>
<protein>
    <submittedName>
        <fullName evidence="6">Cyclic 3',5'-adenosine monophosphate phosphodiesterase</fullName>
    </submittedName>
</protein>
<keyword evidence="2" id="KW-1015">Disulfide bond</keyword>
<dbReference type="SUPFAM" id="SSF56300">
    <property type="entry name" value="Metallo-dependent phosphatases"/>
    <property type="match status" value="1"/>
</dbReference>
<feature type="chain" id="PRO_5022972766" evidence="4">
    <location>
        <begin position="24"/>
        <end position="661"/>
    </location>
</feature>
<evidence type="ECO:0000256" key="3">
    <source>
        <dbReference type="SAM" id="MobiDB-lite"/>
    </source>
</evidence>
<keyword evidence="1 4" id="KW-0732">Signal</keyword>
<accession>A0A5C6DZ19</accession>
<dbReference type="SMART" id="SM00560">
    <property type="entry name" value="LamGL"/>
    <property type="match status" value="1"/>
</dbReference>
<feature type="signal peptide" evidence="4">
    <location>
        <begin position="1"/>
        <end position="23"/>
    </location>
</feature>
<keyword evidence="7" id="KW-1185">Reference proteome</keyword>
<sequence precursor="true">MFRRTLSCFACLALVTLCTDNLAAHEGGHDSHPNDAEKFFTTRPSSRVLPLAKEEDVFHFVVYGDRTGGVPAGLKVLEQAVVDTNLLDPDLVMTVGDLVQGYNETPEWMQQMAEYQEIMNRLKMQWFPVPGNHDVYWRGEGKSPEGQHESNFEKHFGPLWYTFQHKNAGFVVLYSDEGDRATNEKGFNEGRLQTMSVEQLEFLEQALEKHKDLDHVFLFLHHPRWVGAGYTGGNWDVVHEMLREAGNVTAVFAGHIHHMRFDGPKDGIAYYTLATTGAHLSADIPKAGYLHHLNVVTVRPETATVASLPIGSVIDPTEFTAEFLAEVDRARRIRPREVQNDLLLAVDGSASGRVVFALENSSSRDIDVTASFDPSARDWITSLDHDHFTLAPGKKTQLEVRFHREADLAAELTVPRLMLDMQYLGKSARIGLPSVSTPVSLKLAAVPADYFDTVANRCLQVIDEQSVLRIDSSELRLHDGPFTLEAWVNPAQTAGHRGLIAKTEGSEFAFFMDEGVPQFDVHLDGHYVNAKARDVLKPNQWSHLAGVFDGSELRLFVNGKRVGSAPGSGKRTRNDLPLYVGADPDHAGRPHRPFVGKIDEVRISKKAMYQEDFSPLRRFAPEAETLMLLHLDRRLGPFVLDHSRSAIKGTLGPKAELVAVP</sequence>
<dbReference type="InterPro" id="IPR029052">
    <property type="entry name" value="Metallo-depent_PP-like"/>
</dbReference>
<dbReference type="Pfam" id="PF00149">
    <property type="entry name" value="Metallophos"/>
    <property type="match status" value="1"/>
</dbReference>
<organism evidence="6 7">
    <name type="scientific">Novipirellula artificiosorum</name>
    <dbReference type="NCBI Taxonomy" id="2528016"/>
    <lineage>
        <taxon>Bacteria</taxon>
        <taxon>Pseudomonadati</taxon>
        <taxon>Planctomycetota</taxon>
        <taxon>Planctomycetia</taxon>
        <taxon>Pirellulales</taxon>
        <taxon>Pirellulaceae</taxon>
        <taxon>Novipirellula</taxon>
    </lineage>
</organism>
<dbReference type="PANTHER" id="PTHR16509:SF1">
    <property type="entry name" value="MANGANESE-DEPENDENT ADP-RIBOSE_CDP-ALCOHOL DIPHOSPHATASE"/>
    <property type="match status" value="1"/>
</dbReference>
<evidence type="ECO:0000259" key="5">
    <source>
        <dbReference type="SMART" id="SM00560"/>
    </source>
</evidence>
<evidence type="ECO:0000256" key="4">
    <source>
        <dbReference type="SAM" id="SignalP"/>
    </source>
</evidence>
<evidence type="ECO:0000256" key="1">
    <source>
        <dbReference type="ARBA" id="ARBA00022729"/>
    </source>
</evidence>
<feature type="region of interest" description="Disordered" evidence="3">
    <location>
        <begin position="564"/>
        <end position="583"/>
    </location>
</feature>
<dbReference type="Proteomes" id="UP000319143">
    <property type="component" value="Unassembled WGS sequence"/>
</dbReference>
<dbReference type="PANTHER" id="PTHR16509">
    <property type="match status" value="1"/>
</dbReference>
<dbReference type="OrthoDB" id="235808at2"/>
<gene>
    <name evidence="6" type="ORF">Poly41_19140</name>
</gene>
<dbReference type="CDD" id="cd00110">
    <property type="entry name" value="LamG"/>
    <property type="match status" value="1"/>
</dbReference>
<dbReference type="InterPro" id="IPR004843">
    <property type="entry name" value="Calcineurin-like_PHP"/>
</dbReference>
<evidence type="ECO:0000256" key="2">
    <source>
        <dbReference type="ARBA" id="ARBA00023157"/>
    </source>
</evidence>